<evidence type="ECO:0008006" key="4">
    <source>
        <dbReference type="Google" id="ProtNLM"/>
    </source>
</evidence>
<dbReference type="CDD" id="cd00448">
    <property type="entry name" value="YjgF_YER057c_UK114_family"/>
    <property type="match status" value="1"/>
</dbReference>
<dbReference type="Pfam" id="PF01042">
    <property type="entry name" value="Ribonuc_L-PSP"/>
    <property type="match status" value="1"/>
</dbReference>
<gene>
    <name evidence="2" type="ORF">B0A52_08967</name>
</gene>
<dbReference type="InterPro" id="IPR035959">
    <property type="entry name" value="RutC-like_sf"/>
</dbReference>
<dbReference type="SUPFAM" id="SSF55298">
    <property type="entry name" value="YjgF-like"/>
    <property type="match status" value="1"/>
</dbReference>
<dbReference type="OrthoDB" id="309640at2759"/>
<comment type="caution">
    <text evidence="2">The sequence shown here is derived from an EMBL/GenBank/DDBJ whole genome shotgun (WGS) entry which is preliminary data.</text>
</comment>
<dbReference type="AlphaFoldDB" id="A0A438MSW0"/>
<reference evidence="2 3" key="1">
    <citation type="submission" date="2017-03" db="EMBL/GenBank/DDBJ databases">
        <title>Genomes of endolithic fungi from Antarctica.</title>
        <authorList>
            <person name="Coleine C."/>
            <person name="Masonjones S."/>
            <person name="Stajich J.E."/>
        </authorList>
    </citation>
    <scope>NUCLEOTIDE SEQUENCE [LARGE SCALE GENOMIC DNA]</scope>
    <source>
        <strain evidence="2 3">CCFEE 6314</strain>
    </source>
</reference>
<evidence type="ECO:0000313" key="2">
    <source>
        <dbReference type="EMBL" id="RVX66774.1"/>
    </source>
</evidence>
<evidence type="ECO:0000256" key="1">
    <source>
        <dbReference type="SAM" id="MobiDB-lite"/>
    </source>
</evidence>
<evidence type="ECO:0000313" key="3">
    <source>
        <dbReference type="Proteomes" id="UP000288859"/>
    </source>
</evidence>
<accession>A0A438MSW0</accession>
<dbReference type="Proteomes" id="UP000288859">
    <property type="component" value="Unassembled WGS sequence"/>
</dbReference>
<organism evidence="2 3">
    <name type="scientific">Exophiala mesophila</name>
    <name type="common">Black yeast-like fungus</name>
    <dbReference type="NCBI Taxonomy" id="212818"/>
    <lineage>
        <taxon>Eukaryota</taxon>
        <taxon>Fungi</taxon>
        <taxon>Dikarya</taxon>
        <taxon>Ascomycota</taxon>
        <taxon>Pezizomycotina</taxon>
        <taxon>Eurotiomycetes</taxon>
        <taxon>Chaetothyriomycetidae</taxon>
        <taxon>Chaetothyriales</taxon>
        <taxon>Herpotrichiellaceae</taxon>
        <taxon>Exophiala</taxon>
    </lineage>
</organism>
<dbReference type="PANTHER" id="PTHR43857">
    <property type="entry name" value="BLR7761 PROTEIN"/>
    <property type="match status" value="1"/>
</dbReference>
<feature type="compositionally biased region" description="Polar residues" evidence="1">
    <location>
        <begin position="1"/>
        <end position="11"/>
    </location>
</feature>
<protein>
    <recommendedName>
        <fullName evidence="4">YjgF-like protein</fullName>
    </recommendedName>
</protein>
<dbReference type="InterPro" id="IPR006175">
    <property type="entry name" value="YjgF/YER057c/UK114"/>
</dbReference>
<dbReference type="PANTHER" id="PTHR43857:SF1">
    <property type="entry name" value="YJGH FAMILY PROTEIN"/>
    <property type="match status" value="1"/>
</dbReference>
<proteinExistence type="predicted"/>
<dbReference type="EMBL" id="NAJM01000056">
    <property type="protein sequence ID" value="RVX66774.1"/>
    <property type="molecule type" value="Genomic_DNA"/>
</dbReference>
<sequence>MSGTSKNQTFNPPGHDTWSPTYSHISSTPISATHKLISFAGQVGGNSTTRHVPGTLGEQVTLALSNVDRCMAAAGATKADIIQIRQYVVNLLPQDPVRAKLYTEWLGDAVKPPSTLIGVQSLAAPELLYEIEVVAVVESGRG</sequence>
<dbReference type="Gene3D" id="3.30.1330.40">
    <property type="entry name" value="RutC-like"/>
    <property type="match status" value="1"/>
</dbReference>
<dbReference type="VEuPathDB" id="FungiDB:PV10_09176"/>
<name>A0A438MSW0_EXOME</name>
<feature type="region of interest" description="Disordered" evidence="1">
    <location>
        <begin position="1"/>
        <end position="22"/>
    </location>
</feature>